<gene>
    <name evidence="18" type="ORF">JOC49_001049</name>
</gene>
<evidence type="ECO:0000256" key="9">
    <source>
        <dbReference type="ARBA" id="ARBA00022989"/>
    </source>
</evidence>
<keyword evidence="11" id="KW-0915">Sodium</keyword>
<protein>
    <submittedName>
        <fullName evidence="18">Na+-transporting NADH:ubiquinone oxidoreductase subunit C</fullName>
        <ecNumber evidence="18">1.6.5.-</ecNumber>
    </submittedName>
</protein>
<keyword evidence="13" id="KW-0830">Ubiquinone</keyword>
<dbReference type="PANTHER" id="PTHR37838">
    <property type="entry name" value="NA(+)-TRANSLOCATING NADH-QUINONE REDUCTASE SUBUNIT C"/>
    <property type="match status" value="1"/>
</dbReference>
<feature type="transmembrane region" description="Helical" evidence="16">
    <location>
        <begin position="7"/>
        <end position="28"/>
    </location>
</feature>
<keyword evidence="2" id="KW-1003">Cell membrane</keyword>
<dbReference type="Proteomes" id="UP000767854">
    <property type="component" value="Unassembled WGS sequence"/>
</dbReference>
<name>A0ABS2MQ66_9FIRM</name>
<evidence type="ECO:0000256" key="5">
    <source>
        <dbReference type="ARBA" id="ARBA00022630"/>
    </source>
</evidence>
<keyword evidence="14 16" id="KW-0472">Membrane</keyword>
<dbReference type="RefSeq" id="WP_204663113.1">
    <property type="nucleotide sequence ID" value="NZ_JAFBDT010000005.1"/>
</dbReference>
<evidence type="ECO:0000256" key="14">
    <source>
        <dbReference type="ARBA" id="ARBA00023136"/>
    </source>
</evidence>
<comment type="caution">
    <text evidence="18">The sequence shown here is derived from an EMBL/GenBank/DDBJ whole genome shotgun (WGS) entry which is preliminary data.</text>
</comment>
<dbReference type="SMART" id="SM00900">
    <property type="entry name" value="FMN_bind"/>
    <property type="match status" value="1"/>
</dbReference>
<accession>A0ABS2MQ66</accession>
<evidence type="ECO:0000256" key="13">
    <source>
        <dbReference type="ARBA" id="ARBA00023075"/>
    </source>
</evidence>
<evidence type="ECO:0000256" key="1">
    <source>
        <dbReference type="ARBA" id="ARBA00022448"/>
    </source>
</evidence>
<evidence type="ECO:0000256" key="10">
    <source>
        <dbReference type="ARBA" id="ARBA00023027"/>
    </source>
</evidence>
<evidence type="ECO:0000256" key="3">
    <source>
        <dbReference type="ARBA" id="ARBA00022519"/>
    </source>
</evidence>
<keyword evidence="9 16" id="KW-1133">Transmembrane helix</keyword>
<dbReference type="EMBL" id="JAFBDT010000005">
    <property type="protein sequence ID" value="MBM7561529.1"/>
    <property type="molecule type" value="Genomic_DNA"/>
</dbReference>
<evidence type="ECO:0000256" key="7">
    <source>
        <dbReference type="ARBA" id="ARBA00022692"/>
    </source>
</evidence>
<keyword evidence="19" id="KW-1185">Reference proteome</keyword>
<organism evidence="18 19">
    <name type="scientific">Fusibacter tunisiensis</name>
    <dbReference type="NCBI Taxonomy" id="1008308"/>
    <lineage>
        <taxon>Bacteria</taxon>
        <taxon>Bacillati</taxon>
        <taxon>Bacillota</taxon>
        <taxon>Clostridia</taxon>
        <taxon>Eubacteriales</taxon>
        <taxon>Eubacteriales Family XII. Incertae Sedis</taxon>
        <taxon>Fusibacter</taxon>
    </lineage>
</organism>
<evidence type="ECO:0000256" key="4">
    <source>
        <dbReference type="ARBA" id="ARBA00022553"/>
    </source>
</evidence>
<keyword evidence="15" id="KW-0739">Sodium transport</keyword>
<keyword evidence="3" id="KW-0997">Cell inner membrane</keyword>
<keyword evidence="5" id="KW-0285">Flavoprotein</keyword>
<keyword evidence="8" id="KW-1278">Translocase</keyword>
<dbReference type="Pfam" id="PF04205">
    <property type="entry name" value="FMN_bind"/>
    <property type="match status" value="1"/>
</dbReference>
<evidence type="ECO:0000256" key="16">
    <source>
        <dbReference type="SAM" id="Phobius"/>
    </source>
</evidence>
<keyword evidence="7 16" id="KW-0812">Transmembrane</keyword>
<dbReference type="PANTHER" id="PTHR37838:SF1">
    <property type="entry name" value="NA(+)-TRANSLOCATING NADH-QUINONE REDUCTASE SUBUNIT C"/>
    <property type="match status" value="1"/>
</dbReference>
<evidence type="ECO:0000256" key="6">
    <source>
        <dbReference type="ARBA" id="ARBA00022643"/>
    </source>
</evidence>
<keyword evidence="10" id="KW-0520">NAD</keyword>
<evidence type="ECO:0000259" key="17">
    <source>
        <dbReference type="SMART" id="SM00900"/>
    </source>
</evidence>
<evidence type="ECO:0000256" key="8">
    <source>
        <dbReference type="ARBA" id="ARBA00022967"/>
    </source>
</evidence>
<dbReference type="EC" id="1.6.5.-" evidence="18"/>
<sequence length="202" mass="22208">MAKKKKILYPVLFMIGLTALYTFILASINQGSLEIIKQQEALAEQKSILYVFGIDAPDSNDATTDLYTSKIETVETKTQSYYIYKTSDGIKGYAFPFSGKGLWGSISGHIALSTDFKTVLGLNFTSHSETPGLGGRIDEDWFKDQFRNLDVSASPYVVFRPSDSGNVDAITGATLTSKSVSTILNDFMADIDTFAQKEGLYD</sequence>
<keyword evidence="6" id="KW-0288">FMN</keyword>
<evidence type="ECO:0000256" key="12">
    <source>
        <dbReference type="ARBA" id="ARBA00023065"/>
    </source>
</evidence>
<dbReference type="InterPro" id="IPR010204">
    <property type="entry name" value="NqrC"/>
</dbReference>
<evidence type="ECO:0000256" key="2">
    <source>
        <dbReference type="ARBA" id="ARBA00022475"/>
    </source>
</evidence>
<evidence type="ECO:0000256" key="15">
    <source>
        <dbReference type="ARBA" id="ARBA00023201"/>
    </source>
</evidence>
<keyword evidence="4" id="KW-0597">Phosphoprotein</keyword>
<keyword evidence="18" id="KW-0560">Oxidoreductase</keyword>
<evidence type="ECO:0000313" key="19">
    <source>
        <dbReference type="Proteomes" id="UP000767854"/>
    </source>
</evidence>
<evidence type="ECO:0000256" key="11">
    <source>
        <dbReference type="ARBA" id="ARBA00023053"/>
    </source>
</evidence>
<evidence type="ECO:0000313" key="18">
    <source>
        <dbReference type="EMBL" id="MBM7561529.1"/>
    </source>
</evidence>
<keyword evidence="1" id="KW-0813">Transport</keyword>
<dbReference type="GO" id="GO:0016491">
    <property type="term" value="F:oxidoreductase activity"/>
    <property type="evidence" value="ECO:0007669"/>
    <property type="project" value="UniProtKB-KW"/>
</dbReference>
<reference evidence="18 19" key="1">
    <citation type="submission" date="2021-01" db="EMBL/GenBank/DDBJ databases">
        <title>Genomic Encyclopedia of Type Strains, Phase IV (KMG-IV): sequencing the most valuable type-strain genomes for metagenomic binning, comparative biology and taxonomic classification.</title>
        <authorList>
            <person name="Goeker M."/>
        </authorList>
    </citation>
    <scope>NUCLEOTIDE SEQUENCE [LARGE SCALE GENOMIC DNA]</scope>
    <source>
        <strain evidence="18 19">DSM 24436</strain>
    </source>
</reference>
<dbReference type="InterPro" id="IPR007329">
    <property type="entry name" value="FMN-bd"/>
</dbReference>
<feature type="domain" description="FMN-binding" evidence="17">
    <location>
        <begin position="101"/>
        <end position="191"/>
    </location>
</feature>
<keyword evidence="12" id="KW-0406">Ion transport</keyword>
<proteinExistence type="predicted"/>